<keyword evidence="1" id="KW-0732">Signal</keyword>
<sequence length="213" mass="24337">MKRFYLLLLITVLFMGSTDAQSFSEWFKQKKTQKKYLLAQIAALGTYLKAVEKGYDIAQNGLSVISVLKDGDFMQHVLYFQRLEMVSPRVKKYAKVVGIAEMEDRSEQCRSALLTDKRLDDLLNARELSAVRQICKEADDDAEKDLEELELLVADGKLKMTDDERILRIDGLYLEVKNKLGRVLLLAQNVRSLMAGRAKHSSDIKVLKQLYGQ</sequence>
<gene>
    <name evidence="2" type="ORF">SAMN05192529_10952</name>
</gene>
<dbReference type="Proteomes" id="UP000199041">
    <property type="component" value="Unassembled WGS sequence"/>
</dbReference>
<dbReference type="PROSITE" id="PS00018">
    <property type="entry name" value="EF_HAND_1"/>
    <property type="match status" value="1"/>
</dbReference>
<evidence type="ECO:0000256" key="1">
    <source>
        <dbReference type="SAM" id="SignalP"/>
    </source>
</evidence>
<dbReference type="InterPro" id="IPR018247">
    <property type="entry name" value="EF_Hand_1_Ca_BS"/>
</dbReference>
<dbReference type="AlphaFoldDB" id="A0A1H3YVF4"/>
<dbReference type="OrthoDB" id="673795at2"/>
<evidence type="ECO:0000313" key="3">
    <source>
        <dbReference type="Proteomes" id="UP000199041"/>
    </source>
</evidence>
<feature type="signal peptide" evidence="1">
    <location>
        <begin position="1"/>
        <end position="20"/>
    </location>
</feature>
<dbReference type="RefSeq" id="WP_139188117.1">
    <property type="nucleotide sequence ID" value="NZ_FNQY01000009.1"/>
</dbReference>
<keyword evidence="3" id="KW-1185">Reference proteome</keyword>
<protein>
    <recommendedName>
        <fullName evidence="4">TerB family tellurite resistance protein</fullName>
    </recommendedName>
</protein>
<proteinExistence type="predicted"/>
<evidence type="ECO:0000313" key="2">
    <source>
        <dbReference type="EMBL" id="SEA15004.1"/>
    </source>
</evidence>
<reference evidence="2 3" key="1">
    <citation type="submission" date="2016-10" db="EMBL/GenBank/DDBJ databases">
        <authorList>
            <person name="de Groot N.N."/>
        </authorList>
    </citation>
    <scope>NUCLEOTIDE SEQUENCE [LARGE SCALE GENOMIC DNA]</scope>
    <source>
        <strain evidence="2 3">Vu-144</strain>
    </source>
</reference>
<feature type="chain" id="PRO_5011541593" description="TerB family tellurite resistance protein" evidence="1">
    <location>
        <begin position="21"/>
        <end position="213"/>
    </location>
</feature>
<evidence type="ECO:0008006" key="4">
    <source>
        <dbReference type="Google" id="ProtNLM"/>
    </source>
</evidence>
<dbReference type="STRING" id="551991.SAMN05192529_10952"/>
<name>A0A1H3YVF4_9BACT</name>
<organism evidence="2 3">
    <name type="scientific">Arachidicoccus rhizosphaerae</name>
    <dbReference type="NCBI Taxonomy" id="551991"/>
    <lineage>
        <taxon>Bacteria</taxon>
        <taxon>Pseudomonadati</taxon>
        <taxon>Bacteroidota</taxon>
        <taxon>Chitinophagia</taxon>
        <taxon>Chitinophagales</taxon>
        <taxon>Chitinophagaceae</taxon>
        <taxon>Arachidicoccus</taxon>
    </lineage>
</organism>
<dbReference type="EMBL" id="FNQY01000009">
    <property type="protein sequence ID" value="SEA15004.1"/>
    <property type="molecule type" value="Genomic_DNA"/>
</dbReference>
<accession>A0A1H3YVF4</accession>